<accession>A0A814E1K0</accession>
<dbReference type="EMBL" id="CAJOBC010002500">
    <property type="protein sequence ID" value="CAF3736143.1"/>
    <property type="molecule type" value="Genomic_DNA"/>
</dbReference>
<evidence type="ECO:0000313" key="5">
    <source>
        <dbReference type="Proteomes" id="UP000663829"/>
    </source>
</evidence>
<proteinExistence type="predicted"/>
<keyword evidence="5" id="KW-1185">Reference proteome</keyword>
<sequence>MFHIFAPEKEMCPSMALISARLRFLIEILRNKSFVPGLMDTTKKKPMTYVHYGNSAATDLTIIYLTGDGTRVVALRFE</sequence>
<dbReference type="Proteomes" id="UP000663829">
    <property type="component" value="Unassembled WGS sequence"/>
</dbReference>
<comment type="caution">
    <text evidence="2">The sequence shown here is derived from an EMBL/GenBank/DDBJ whole genome shotgun (WGS) entry which is preliminary data.</text>
</comment>
<dbReference type="AlphaFoldDB" id="A0A814E1K0"/>
<protein>
    <submittedName>
        <fullName evidence="2">Uncharacterized protein</fullName>
    </submittedName>
</protein>
<evidence type="ECO:0000313" key="2">
    <source>
        <dbReference type="EMBL" id="CAF0961679.1"/>
    </source>
</evidence>
<dbReference type="Proteomes" id="UP000677228">
    <property type="component" value="Unassembled WGS sequence"/>
</dbReference>
<dbReference type="EMBL" id="CAJNOQ010002500">
    <property type="protein sequence ID" value="CAF0961679.1"/>
    <property type="molecule type" value="Genomic_DNA"/>
</dbReference>
<organism evidence="2 5">
    <name type="scientific">Didymodactylos carnosus</name>
    <dbReference type="NCBI Taxonomy" id="1234261"/>
    <lineage>
        <taxon>Eukaryota</taxon>
        <taxon>Metazoa</taxon>
        <taxon>Spiralia</taxon>
        <taxon>Gnathifera</taxon>
        <taxon>Rotifera</taxon>
        <taxon>Eurotatoria</taxon>
        <taxon>Bdelloidea</taxon>
        <taxon>Philodinida</taxon>
        <taxon>Philodinidae</taxon>
        <taxon>Didymodactylos</taxon>
    </lineage>
</organism>
<evidence type="ECO:0000313" key="1">
    <source>
        <dbReference type="EMBL" id="CAF0749863.1"/>
    </source>
</evidence>
<gene>
    <name evidence="2" type="ORF">GPM918_LOCUS11787</name>
    <name evidence="1" type="ORF">OVA965_LOCUS1944</name>
    <name evidence="4" type="ORF">SRO942_LOCUS11788</name>
    <name evidence="3" type="ORF">TMI583_LOCUS1944</name>
</gene>
<name>A0A814E1K0_9BILA</name>
<dbReference type="Proteomes" id="UP000681722">
    <property type="component" value="Unassembled WGS sequence"/>
</dbReference>
<reference evidence="2" key="1">
    <citation type="submission" date="2021-02" db="EMBL/GenBank/DDBJ databases">
        <authorList>
            <person name="Nowell W R."/>
        </authorList>
    </citation>
    <scope>NUCLEOTIDE SEQUENCE</scope>
</reference>
<evidence type="ECO:0000313" key="3">
    <source>
        <dbReference type="EMBL" id="CAF3528377.1"/>
    </source>
</evidence>
<evidence type="ECO:0000313" key="4">
    <source>
        <dbReference type="EMBL" id="CAF3736143.1"/>
    </source>
</evidence>
<dbReference type="EMBL" id="CAJNOK010000390">
    <property type="protein sequence ID" value="CAF0749863.1"/>
    <property type="molecule type" value="Genomic_DNA"/>
</dbReference>
<dbReference type="EMBL" id="CAJOBA010000390">
    <property type="protein sequence ID" value="CAF3528377.1"/>
    <property type="molecule type" value="Genomic_DNA"/>
</dbReference>
<dbReference type="Proteomes" id="UP000682733">
    <property type="component" value="Unassembled WGS sequence"/>
</dbReference>